<evidence type="ECO:0000256" key="2">
    <source>
        <dbReference type="ARBA" id="ARBA00022692"/>
    </source>
</evidence>
<dbReference type="Gene3D" id="1.10.287.950">
    <property type="entry name" value="Methyl-accepting chemotaxis protein"/>
    <property type="match status" value="1"/>
</dbReference>
<dbReference type="AlphaFoldDB" id="A0A918UBH5"/>
<organism evidence="10 11">
    <name type="scientific">Paludibacterium paludis</name>
    <dbReference type="NCBI Taxonomy" id="1225769"/>
    <lineage>
        <taxon>Bacteria</taxon>
        <taxon>Pseudomonadati</taxon>
        <taxon>Pseudomonadota</taxon>
        <taxon>Betaproteobacteria</taxon>
        <taxon>Neisseriales</taxon>
        <taxon>Chromobacteriaceae</taxon>
        <taxon>Paludibacterium</taxon>
    </lineage>
</organism>
<evidence type="ECO:0000313" key="10">
    <source>
        <dbReference type="EMBL" id="GGY22322.1"/>
    </source>
</evidence>
<dbReference type="RefSeq" id="WP_189535296.1">
    <property type="nucleotide sequence ID" value="NZ_BMYX01000017.1"/>
</dbReference>
<reference evidence="10" key="1">
    <citation type="journal article" date="2014" name="Int. J. Syst. Evol. Microbiol.">
        <title>Complete genome sequence of Corynebacterium casei LMG S-19264T (=DSM 44701T), isolated from a smear-ripened cheese.</title>
        <authorList>
            <consortium name="US DOE Joint Genome Institute (JGI-PGF)"/>
            <person name="Walter F."/>
            <person name="Albersmeier A."/>
            <person name="Kalinowski J."/>
            <person name="Ruckert C."/>
        </authorList>
    </citation>
    <scope>NUCLEOTIDE SEQUENCE</scope>
    <source>
        <strain evidence="10">KCTC 32182</strain>
    </source>
</reference>
<feature type="transmembrane region" description="Helical" evidence="8">
    <location>
        <begin position="311"/>
        <end position="332"/>
    </location>
</feature>
<comment type="similarity">
    <text evidence="6">Belongs to the methyl-accepting chemotaxis (MCP) protein family.</text>
</comment>
<keyword evidence="5 7" id="KW-0807">Transducer</keyword>
<keyword evidence="11" id="KW-1185">Reference proteome</keyword>
<dbReference type="GO" id="GO:0006935">
    <property type="term" value="P:chemotaxis"/>
    <property type="evidence" value="ECO:0007669"/>
    <property type="project" value="UniProtKB-ARBA"/>
</dbReference>
<protein>
    <recommendedName>
        <fullName evidence="9">Methyl-accepting transducer domain-containing protein</fullName>
    </recommendedName>
</protein>
<dbReference type="Proteomes" id="UP000645257">
    <property type="component" value="Unassembled WGS sequence"/>
</dbReference>
<sequence length="664" mass="70570">MSTPVVRLMQRMSYPSRFALIGAVFAIALGYMVYGLYRTNQDSVDFALKERQGVVYLSPLIDTLKELGIAEDAAGRAAASSAQGGSATPGASLGKQWETLKNVNDAMGAELGTARAWEDLSASRQTLTGPGDAKTLMKRFDAVADRLSTLIGVVSDASNLTLDPDIDTFYLMDAATVKLPDLMNNQGEAQALMAKAGQGRTLDQDERDRLIELRLLLSRGIEGLRSDLAKAQAYNPALQGDLAPALSHFAGIMLSQTQGMDAVLAGKTANGGAEQASRALQSGSELAALTLKKLDSLLAARIVRMQGQRNLYMGIGLASMLLAGFLFHQLYLSITLQLGGEPFYVQRIVEQLAARRLDTDIRLRAHDTTSFLSSIRTMRDQLHDTVVQLISTSQAMDHASQQLTDSVKQITGSSTLQSEAAASMASAVQELSTSLSVSAEESMHADLLAHAAVEKASEGHAVVAKASESMASIVRDISSVSETIASLGRQSASIATIVDVIRDVADQTNLLALNAAIEAARAGEQGRGFAVVADEVRKLAERTARSTTEISAIVTEIQETVRKASDNMATGMQTIENGREHALQAGDSIGSIAAGIDEVLSRVNLIALSLKEQSTTSQTLAQNVESVAQMAEENAQTVKASARTADHLQDMSRDLGALAGRFTV</sequence>
<dbReference type="FunFam" id="1.10.287.950:FF:000001">
    <property type="entry name" value="Methyl-accepting chemotaxis sensory transducer"/>
    <property type="match status" value="1"/>
</dbReference>
<evidence type="ECO:0000256" key="6">
    <source>
        <dbReference type="ARBA" id="ARBA00029447"/>
    </source>
</evidence>
<dbReference type="PROSITE" id="PS50111">
    <property type="entry name" value="CHEMOTAXIS_TRANSDUC_2"/>
    <property type="match status" value="1"/>
</dbReference>
<evidence type="ECO:0000256" key="7">
    <source>
        <dbReference type="PROSITE-ProRule" id="PRU00284"/>
    </source>
</evidence>
<name>A0A918UBH5_9NEIS</name>
<evidence type="ECO:0000256" key="3">
    <source>
        <dbReference type="ARBA" id="ARBA00022989"/>
    </source>
</evidence>
<evidence type="ECO:0000256" key="4">
    <source>
        <dbReference type="ARBA" id="ARBA00023136"/>
    </source>
</evidence>
<evidence type="ECO:0000256" key="1">
    <source>
        <dbReference type="ARBA" id="ARBA00004141"/>
    </source>
</evidence>
<reference evidence="10" key="2">
    <citation type="submission" date="2020-09" db="EMBL/GenBank/DDBJ databases">
        <authorList>
            <person name="Sun Q."/>
            <person name="Kim S."/>
        </authorList>
    </citation>
    <scope>NUCLEOTIDE SEQUENCE</scope>
    <source>
        <strain evidence="10">KCTC 32182</strain>
    </source>
</reference>
<keyword evidence="3 8" id="KW-1133">Transmembrane helix</keyword>
<dbReference type="SMART" id="SM00283">
    <property type="entry name" value="MA"/>
    <property type="match status" value="1"/>
</dbReference>
<accession>A0A918UBH5</accession>
<dbReference type="PANTHER" id="PTHR32089">
    <property type="entry name" value="METHYL-ACCEPTING CHEMOTAXIS PROTEIN MCPB"/>
    <property type="match status" value="1"/>
</dbReference>
<dbReference type="GO" id="GO:0007165">
    <property type="term" value="P:signal transduction"/>
    <property type="evidence" value="ECO:0007669"/>
    <property type="project" value="UniProtKB-KW"/>
</dbReference>
<dbReference type="PANTHER" id="PTHR32089:SF119">
    <property type="entry name" value="METHYL-ACCEPTING CHEMOTAXIS PROTEIN CTPL"/>
    <property type="match status" value="1"/>
</dbReference>
<dbReference type="InterPro" id="IPR004089">
    <property type="entry name" value="MCPsignal_dom"/>
</dbReference>
<dbReference type="GO" id="GO:0016020">
    <property type="term" value="C:membrane"/>
    <property type="evidence" value="ECO:0007669"/>
    <property type="project" value="UniProtKB-SubCell"/>
</dbReference>
<feature type="domain" description="Methyl-accepting transducer" evidence="9">
    <location>
        <begin position="392"/>
        <end position="628"/>
    </location>
</feature>
<evidence type="ECO:0000256" key="5">
    <source>
        <dbReference type="ARBA" id="ARBA00023224"/>
    </source>
</evidence>
<dbReference type="SUPFAM" id="SSF58104">
    <property type="entry name" value="Methyl-accepting chemotaxis protein (MCP) signaling domain"/>
    <property type="match status" value="1"/>
</dbReference>
<gene>
    <name evidence="10" type="ORF">GCM10011289_27530</name>
</gene>
<evidence type="ECO:0000259" key="9">
    <source>
        <dbReference type="PROSITE" id="PS50111"/>
    </source>
</evidence>
<comment type="subcellular location">
    <subcellularLocation>
        <location evidence="1">Membrane</location>
        <topology evidence="1">Multi-pass membrane protein</topology>
    </subcellularLocation>
</comment>
<evidence type="ECO:0000256" key="8">
    <source>
        <dbReference type="SAM" id="Phobius"/>
    </source>
</evidence>
<dbReference type="EMBL" id="BMYX01000017">
    <property type="protein sequence ID" value="GGY22322.1"/>
    <property type="molecule type" value="Genomic_DNA"/>
</dbReference>
<evidence type="ECO:0000313" key="11">
    <source>
        <dbReference type="Proteomes" id="UP000645257"/>
    </source>
</evidence>
<feature type="transmembrane region" description="Helical" evidence="8">
    <location>
        <begin position="18"/>
        <end position="37"/>
    </location>
</feature>
<dbReference type="Pfam" id="PF00015">
    <property type="entry name" value="MCPsignal"/>
    <property type="match status" value="1"/>
</dbReference>
<proteinExistence type="inferred from homology"/>
<keyword evidence="4 8" id="KW-0472">Membrane</keyword>
<comment type="caution">
    <text evidence="10">The sequence shown here is derived from an EMBL/GenBank/DDBJ whole genome shotgun (WGS) entry which is preliminary data.</text>
</comment>
<keyword evidence="2 8" id="KW-0812">Transmembrane</keyword>
<dbReference type="CDD" id="cd11386">
    <property type="entry name" value="MCP_signal"/>
    <property type="match status" value="1"/>
</dbReference>